<evidence type="ECO:0000256" key="6">
    <source>
        <dbReference type="ARBA" id="ARBA00031317"/>
    </source>
</evidence>
<dbReference type="EC" id="1.7.3.3" evidence="3"/>
<dbReference type="PANTHER" id="PTHR42874">
    <property type="entry name" value="URICASE"/>
    <property type="match status" value="1"/>
</dbReference>
<dbReference type="SUPFAM" id="SSF158694">
    <property type="entry name" value="UraD-Like"/>
    <property type="match status" value="1"/>
</dbReference>
<comment type="caution">
    <text evidence="8">The sequence shown here is derived from an EMBL/GenBank/DDBJ whole genome shotgun (WGS) entry which is preliminary data.</text>
</comment>
<dbReference type="InterPro" id="IPR002042">
    <property type="entry name" value="Uricase"/>
</dbReference>
<dbReference type="Pfam" id="PF09349">
    <property type="entry name" value="OHCU_decarbox"/>
    <property type="match status" value="1"/>
</dbReference>
<dbReference type="InterPro" id="IPR017580">
    <property type="entry name" value="OHCU_decarboxylase-1"/>
</dbReference>
<protein>
    <recommendedName>
        <fullName evidence="3">factor independent urate hydroxylase</fullName>
        <ecNumber evidence="3">1.7.3.3</ecNumber>
    </recommendedName>
    <alternativeName>
        <fullName evidence="6">Urate oxidase</fullName>
    </alternativeName>
</protein>
<dbReference type="NCBIfam" id="TIGR03164">
    <property type="entry name" value="UHCUDC"/>
    <property type="match status" value="1"/>
</dbReference>
<evidence type="ECO:0000256" key="4">
    <source>
        <dbReference type="ARBA" id="ARBA00022631"/>
    </source>
</evidence>
<evidence type="ECO:0000256" key="2">
    <source>
        <dbReference type="ARBA" id="ARBA00009760"/>
    </source>
</evidence>
<evidence type="ECO:0000259" key="7">
    <source>
        <dbReference type="Pfam" id="PF09349"/>
    </source>
</evidence>
<dbReference type="InterPro" id="IPR018020">
    <property type="entry name" value="OHCU_decarboxylase"/>
</dbReference>
<evidence type="ECO:0000256" key="1">
    <source>
        <dbReference type="ARBA" id="ARBA00004831"/>
    </source>
</evidence>
<dbReference type="GO" id="GO:0004846">
    <property type="term" value="F:urate oxidase activity"/>
    <property type="evidence" value="ECO:0007669"/>
    <property type="project" value="UniProtKB-EC"/>
</dbReference>
<name>A0ABV6B3R5_9DEIO</name>
<evidence type="ECO:0000256" key="3">
    <source>
        <dbReference type="ARBA" id="ARBA00012598"/>
    </source>
</evidence>
<accession>A0ABV6B3R5</accession>
<dbReference type="NCBIfam" id="TIGR03383">
    <property type="entry name" value="urate_oxi"/>
    <property type="match status" value="1"/>
</dbReference>
<reference evidence="8 9" key="1">
    <citation type="submission" date="2024-09" db="EMBL/GenBank/DDBJ databases">
        <authorList>
            <person name="Sun Q."/>
            <person name="Mori K."/>
        </authorList>
    </citation>
    <scope>NUCLEOTIDE SEQUENCE [LARGE SCALE GENOMIC DNA]</scope>
    <source>
        <strain evidence="8 9">JCM 13503</strain>
    </source>
</reference>
<organism evidence="8 9">
    <name type="scientific">Deinococcus oregonensis</name>
    <dbReference type="NCBI Taxonomy" id="1805970"/>
    <lineage>
        <taxon>Bacteria</taxon>
        <taxon>Thermotogati</taxon>
        <taxon>Deinococcota</taxon>
        <taxon>Deinococci</taxon>
        <taxon>Deinococcales</taxon>
        <taxon>Deinococcaceae</taxon>
        <taxon>Deinococcus</taxon>
    </lineage>
</organism>
<dbReference type="SUPFAM" id="SSF55620">
    <property type="entry name" value="Tetrahydrobiopterin biosynthesis enzymes-like"/>
    <property type="match status" value="2"/>
</dbReference>
<dbReference type="Proteomes" id="UP001589733">
    <property type="component" value="Unassembled WGS sequence"/>
</dbReference>
<evidence type="ECO:0000256" key="5">
    <source>
        <dbReference type="ARBA" id="ARBA00023002"/>
    </source>
</evidence>
<dbReference type="Gene3D" id="3.10.270.10">
    <property type="entry name" value="Urate Oxidase"/>
    <property type="match status" value="1"/>
</dbReference>
<keyword evidence="4" id="KW-0659">Purine metabolism</keyword>
<gene>
    <name evidence="8" type="primary">pucL</name>
    <name evidence="8" type="ORF">ACFFLM_20835</name>
</gene>
<keyword evidence="9" id="KW-1185">Reference proteome</keyword>
<feature type="domain" description="Oxo-4-hydroxy-4-carboxy-5-ureidoimidazoline decarboxylase" evidence="7">
    <location>
        <begin position="11"/>
        <end position="166"/>
    </location>
</feature>
<dbReference type="PRINTS" id="PR00093">
    <property type="entry name" value="URICASE"/>
</dbReference>
<dbReference type="RefSeq" id="WP_380015102.1">
    <property type="nucleotide sequence ID" value="NZ_JBHLYR010000060.1"/>
</dbReference>
<proteinExistence type="inferred from homology"/>
<dbReference type="InterPro" id="IPR036778">
    <property type="entry name" value="OHCU_decarboxylase_sf"/>
</dbReference>
<dbReference type="Pfam" id="PF01014">
    <property type="entry name" value="Uricase"/>
    <property type="match status" value="2"/>
</dbReference>
<keyword evidence="5 8" id="KW-0560">Oxidoreductase</keyword>
<dbReference type="Gene3D" id="1.10.3330.10">
    <property type="entry name" value="Oxo-4-hydroxy-4-carboxy-5-ureidoimidazoline decarboxylase"/>
    <property type="match status" value="1"/>
</dbReference>
<comment type="pathway">
    <text evidence="1">Purine metabolism; urate degradation; (S)-allantoin from urate: step 1/3.</text>
</comment>
<dbReference type="EMBL" id="JBHLYR010000060">
    <property type="protein sequence ID" value="MFB9994408.1"/>
    <property type="molecule type" value="Genomic_DNA"/>
</dbReference>
<evidence type="ECO:0000313" key="9">
    <source>
        <dbReference type="Proteomes" id="UP001589733"/>
    </source>
</evidence>
<sequence>MTHSLTLSEVNALSEQAFAAAFAGVLEHSPQYARAAAAQRPFADVEAIAAAFAAAVQQDSPEAQLALIRAHPDLAGKAALAGDLTTESAREQASAGLDRLTPDEYAEFHRLNAAYHERFGLPYVVCVRENTKSSIFEGARRRLSNTPEQERAAALHEIARIARLRVLDLVHSEGMTPNPVPAGVPTKVKVKLGANNYGKADVRLFKVFRDAPRHEIKDVWVRVAMEGDFDAAHVSGDNTDLLATDTVRNTIYGLAVDGFTGSVEEYGKTLIRHFVSQGPKVARATAYFTEHQWQRLSVDGQEHDHSFVRQMPKHTAVVEGDGQTFTVTSGIDELYVLKTTQSGWEGYLHEQFTTLPETNDRILATVVTCKWEYALPECDYDAVWARVYQTILDTFTDHYSPSVQNTLYRMGEAILTGCPEISRVHFSFPNRHHIRYNTERHGIQNPNTVFHADAEPYGQIEGWVERA</sequence>
<dbReference type="PANTHER" id="PTHR42874:SF1">
    <property type="entry name" value="URICASE"/>
    <property type="match status" value="1"/>
</dbReference>
<evidence type="ECO:0000313" key="8">
    <source>
        <dbReference type="EMBL" id="MFB9994408.1"/>
    </source>
</evidence>
<comment type="similarity">
    <text evidence="2">Belongs to the uricase family.</text>
</comment>